<keyword evidence="2" id="KW-0732">Signal</keyword>
<evidence type="ECO:0000256" key="2">
    <source>
        <dbReference type="SAM" id="SignalP"/>
    </source>
</evidence>
<gene>
    <name evidence="3" type="ORF">B1A74_00705</name>
</gene>
<evidence type="ECO:0000313" key="3">
    <source>
        <dbReference type="EMBL" id="OOC11518.1"/>
    </source>
</evidence>
<keyword evidence="4" id="KW-1185">Reference proteome</keyword>
<evidence type="ECO:0000313" key="4">
    <source>
        <dbReference type="Proteomes" id="UP000189177"/>
    </source>
</evidence>
<feature type="region of interest" description="Disordered" evidence="1">
    <location>
        <begin position="54"/>
        <end position="75"/>
    </location>
</feature>
<accession>A0A1V3A294</accession>
<sequence>MMFSHWMSRTKCALYPAWWRVAAIAVAGGLLGTPATADPADIFMAVEGYEAVDEKQIEDRSSGPQPGMMSKPFAR</sequence>
<comment type="caution">
    <text evidence="3">The sequence shown here is derived from an EMBL/GenBank/DDBJ whole genome shotgun (WGS) entry which is preliminary data.</text>
</comment>
<organism evidence="3 4">
    <name type="scientific">Thioalkalivibrio halophilus</name>
    <dbReference type="NCBI Taxonomy" id="252474"/>
    <lineage>
        <taxon>Bacteria</taxon>
        <taxon>Pseudomonadati</taxon>
        <taxon>Pseudomonadota</taxon>
        <taxon>Gammaproteobacteria</taxon>
        <taxon>Chromatiales</taxon>
        <taxon>Ectothiorhodospiraceae</taxon>
        <taxon>Thioalkalivibrio</taxon>
    </lineage>
</organism>
<feature type="chain" id="PRO_5010700253" evidence="2">
    <location>
        <begin position="38"/>
        <end position="75"/>
    </location>
</feature>
<feature type="signal peptide" evidence="2">
    <location>
        <begin position="1"/>
        <end position="37"/>
    </location>
</feature>
<name>A0A1V3A294_9GAMM</name>
<dbReference type="EMBL" id="MUZR01000002">
    <property type="protein sequence ID" value="OOC11518.1"/>
    <property type="molecule type" value="Genomic_DNA"/>
</dbReference>
<proteinExistence type="predicted"/>
<dbReference type="AlphaFoldDB" id="A0A1V3A294"/>
<protein>
    <submittedName>
        <fullName evidence="3">Uncharacterized protein</fullName>
    </submittedName>
</protein>
<reference evidence="3 4" key="1">
    <citation type="submission" date="2017-02" db="EMBL/GenBank/DDBJ databases">
        <title>Genomic diversity within the haloalkaliphilic genus Thioalkalivibrio.</title>
        <authorList>
            <person name="Ahn A.-C."/>
            <person name="Meier-Kolthoff J."/>
            <person name="Overmars L."/>
            <person name="Richter M."/>
            <person name="Woyke T."/>
            <person name="Sorokin D.Y."/>
            <person name="Muyzer G."/>
        </authorList>
    </citation>
    <scope>NUCLEOTIDE SEQUENCE [LARGE SCALE GENOMIC DNA]</scope>
    <source>
        <strain evidence="3 4">HL17</strain>
    </source>
</reference>
<evidence type="ECO:0000256" key="1">
    <source>
        <dbReference type="SAM" id="MobiDB-lite"/>
    </source>
</evidence>
<dbReference type="Proteomes" id="UP000189177">
    <property type="component" value="Unassembled WGS sequence"/>
</dbReference>
<dbReference type="STRING" id="252474.B1A74_00705"/>